<accession>A0A9W5VVP4</accession>
<dbReference type="Proteomes" id="UP000014387">
    <property type="component" value="Unassembled WGS sequence"/>
</dbReference>
<feature type="region of interest" description="Disordered" evidence="1">
    <location>
        <begin position="265"/>
        <end position="366"/>
    </location>
</feature>
<keyword evidence="2" id="KW-0472">Membrane</keyword>
<feature type="signal peptide" evidence="3">
    <location>
        <begin position="1"/>
        <end position="22"/>
    </location>
</feature>
<feature type="compositionally biased region" description="Polar residues" evidence="1">
    <location>
        <begin position="265"/>
        <end position="282"/>
    </location>
</feature>
<keyword evidence="5" id="KW-1185">Reference proteome</keyword>
<dbReference type="NCBIfam" id="NF038134">
    <property type="entry name" value="choice_anch_M"/>
    <property type="match status" value="3"/>
</dbReference>
<sequence length="640" mass="65942">MFKRHFASALVALVFCASAVLAGSPDAQAAQPQAAQPRAALLQSTPLHAAQHHVARFGSQMQVVHPQLASSTDLESRVVLDHGHVDAFSVALAGEDVSLAVNEDVTGSHVHRAAEDVLFHVKQEAYTDVTAKIAGIERVGYTLPQTQQADLLWPGWDSMAVADRKPDASVAITIDTLAGPGEVFLWQDSFSGEPQPVTDAGLRLRSGAVISQESPAHVHANWLFTKPGAYQMTVRATVNTGGRALTSKPATLTWIVGDLQAGMSSLNTDSSKEPNASGSDNSGDPEGQSAYGKAGVARLEGSSHDSGAQQGGKPEKEGEAGLSEATGQQAPGRTPDAGAEAGRQTKPPQKSPAQTPTQPGQPAPTVEQCIPTEVSVPAAGSASGSHTIPANTHVHPNWVFSKEGTYRVSLTQTATTKAGKKLSATGTLTFNVGGSGNATSGHFDVGSVVESGQLKMLVKDDRSQPASWRNPSELVFGLSDAARVAAPAGIEFVAPQGAPVWIISSTQMQGVPWVGANTQHPSLSQATTGAVTWTVNSVQGPGAMAVFESGSFGQIVGKRWFGASGDGTAKVFVGKTASGKDCELSPEQIAEIEAAGGVVGGRLATTGSNPVVPWLGAAFSMIVAGALLIRVARPASPAVS</sequence>
<name>A0A9W5VVP4_9ACTO</name>
<evidence type="ECO:0000256" key="1">
    <source>
        <dbReference type="SAM" id="MobiDB-lite"/>
    </source>
</evidence>
<feature type="chain" id="PRO_5040872221" evidence="3">
    <location>
        <begin position="23"/>
        <end position="640"/>
    </location>
</feature>
<keyword evidence="2" id="KW-0812">Transmembrane</keyword>
<evidence type="ECO:0000313" key="5">
    <source>
        <dbReference type="Proteomes" id="UP000014387"/>
    </source>
</evidence>
<dbReference type="OrthoDB" id="4424311at2"/>
<reference evidence="4 5" key="1">
    <citation type="submission" date="2013-05" db="EMBL/GenBank/DDBJ databases">
        <title>The Genome Sequence of Actinomyces europaeus ACS-120-V-COL10B.</title>
        <authorList>
            <consortium name="The Broad Institute Genomics Platform"/>
            <person name="Earl A."/>
            <person name="Ward D."/>
            <person name="Feldgarden M."/>
            <person name="Gevers D."/>
            <person name="Saerens B."/>
            <person name="Vaneechoutte M."/>
            <person name="Walker B."/>
            <person name="Young S."/>
            <person name="Zeng Q."/>
            <person name="Gargeya S."/>
            <person name="Fitzgerald M."/>
            <person name="Haas B."/>
            <person name="Abouelleil A."/>
            <person name="Allen A.W."/>
            <person name="Alvarado L."/>
            <person name="Arachchi H.M."/>
            <person name="Berlin A.M."/>
            <person name="Chapman S.B."/>
            <person name="Gainer-Dewar J."/>
            <person name="Goldberg J."/>
            <person name="Griggs A."/>
            <person name="Gujja S."/>
            <person name="Hansen M."/>
            <person name="Howarth C."/>
            <person name="Imamovic A."/>
            <person name="Ireland A."/>
            <person name="Larimer J."/>
            <person name="McCowan C."/>
            <person name="Murphy C."/>
            <person name="Pearson M."/>
            <person name="Poon T.W."/>
            <person name="Priest M."/>
            <person name="Roberts A."/>
            <person name="Saif S."/>
            <person name="Shea T."/>
            <person name="Sisk P."/>
            <person name="Sykes S."/>
            <person name="Wortman J."/>
            <person name="Nusbaum C."/>
            <person name="Birren B."/>
        </authorList>
    </citation>
    <scope>NUCLEOTIDE SEQUENCE [LARGE SCALE GENOMIC DNA]</scope>
    <source>
        <strain evidence="4 5">ACS-120-V-Col10b</strain>
    </source>
</reference>
<keyword evidence="3" id="KW-0732">Signal</keyword>
<dbReference type="EMBL" id="AGWN01000003">
    <property type="protein sequence ID" value="EPD29449.1"/>
    <property type="molecule type" value="Genomic_DNA"/>
</dbReference>
<evidence type="ECO:0000256" key="2">
    <source>
        <dbReference type="SAM" id="Phobius"/>
    </source>
</evidence>
<dbReference type="RefSeq" id="WP_016444910.1">
    <property type="nucleotide sequence ID" value="NZ_KE150267.1"/>
</dbReference>
<feature type="compositionally biased region" description="Low complexity" evidence="1">
    <location>
        <begin position="352"/>
        <end position="365"/>
    </location>
</feature>
<dbReference type="NCBIfam" id="TIGR03769">
    <property type="entry name" value="P_ac_wall_RPT"/>
    <property type="match status" value="2"/>
</dbReference>
<evidence type="ECO:0000313" key="4">
    <source>
        <dbReference type="EMBL" id="EPD29449.1"/>
    </source>
</evidence>
<organism evidence="4 5">
    <name type="scientific">Gleimia europaea ACS-120-V-Col10b</name>
    <dbReference type="NCBI Taxonomy" id="883069"/>
    <lineage>
        <taxon>Bacteria</taxon>
        <taxon>Bacillati</taxon>
        <taxon>Actinomycetota</taxon>
        <taxon>Actinomycetes</taxon>
        <taxon>Actinomycetales</taxon>
        <taxon>Actinomycetaceae</taxon>
        <taxon>Gleimia</taxon>
    </lineage>
</organism>
<feature type="transmembrane region" description="Helical" evidence="2">
    <location>
        <begin position="611"/>
        <end position="632"/>
    </location>
</feature>
<gene>
    <name evidence="4" type="ORF">HMPREF9238_01586</name>
</gene>
<dbReference type="AlphaFoldDB" id="A0A9W5VVP4"/>
<protein>
    <submittedName>
        <fullName evidence="4">Surface-anchored protein domain</fullName>
    </submittedName>
</protein>
<comment type="caution">
    <text evidence="4">The sequence shown here is derived from an EMBL/GenBank/DDBJ whole genome shotgun (WGS) entry which is preliminary data.</text>
</comment>
<keyword evidence="2" id="KW-1133">Transmembrane helix</keyword>
<proteinExistence type="predicted"/>
<evidence type="ECO:0000256" key="3">
    <source>
        <dbReference type="SAM" id="SignalP"/>
    </source>
</evidence>
<dbReference type="InterPro" id="IPR022435">
    <property type="entry name" value="Surface-anchored_actinobac"/>
</dbReference>